<name>A0A9P0HCJ6_NEZVI</name>
<feature type="domain" description="CRAL-TRIO" evidence="1">
    <location>
        <begin position="79"/>
        <end position="230"/>
    </location>
</feature>
<evidence type="ECO:0000313" key="2">
    <source>
        <dbReference type="EMBL" id="CAH1399780.1"/>
    </source>
</evidence>
<dbReference type="Gene3D" id="3.40.525.10">
    <property type="entry name" value="CRAL-TRIO lipid binding domain"/>
    <property type="match status" value="1"/>
</dbReference>
<keyword evidence="3" id="KW-1185">Reference proteome</keyword>
<dbReference type="Pfam" id="PF00650">
    <property type="entry name" value="CRAL_TRIO"/>
    <property type="match status" value="1"/>
</dbReference>
<dbReference type="PANTHER" id="PTHR10174">
    <property type="entry name" value="ALPHA-TOCOPHEROL TRANSFER PROTEIN-RELATED"/>
    <property type="match status" value="1"/>
</dbReference>
<evidence type="ECO:0000313" key="3">
    <source>
        <dbReference type="Proteomes" id="UP001152798"/>
    </source>
</evidence>
<dbReference type="SUPFAM" id="SSF52087">
    <property type="entry name" value="CRAL/TRIO domain"/>
    <property type="match status" value="1"/>
</dbReference>
<dbReference type="EMBL" id="OV725080">
    <property type="protein sequence ID" value="CAH1399780.1"/>
    <property type="molecule type" value="Genomic_DNA"/>
</dbReference>
<reference evidence="2" key="1">
    <citation type="submission" date="2022-01" db="EMBL/GenBank/DDBJ databases">
        <authorList>
            <person name="King R."/>
        </authorList>
    </citation>
    <scope>NUCLEOTIDE SEQUENCE</scope>
</reference>
<dbReference type="OrthoDB" id="6682367at2759"/>
<protein>
    <recommendedName>
        <fullName evidence="1">CRAL-TRIO domain-containing protein</fullName>
    </recommendedName>
</protein>
<sequence length="293" mass="33959">MENGTKTNQDPKIKEDIEILRTWLRKQPHMPQDIDDELLMPFICGTKSIEKAKRKLESFCTLHSKYTDNFSFPFRDPLDPVFQASYEMGKMFMLPKTTPEGYRVFFAICDDFDKYDGFQSNVIMSMVLEVEMMMHPDSPGIILAFDCRGVDVRIMTKMGLSPMTFFLEYLQNSIPMKMKRMLIYNTPPIFGAFVNTFVKPYAKKKLFDRIIFTTKGDEALKEYFPVDILPCDIDPCGKAPPTRAIEDDWKRLILSRRDYFKNSPALATDETKRLPDSSHAYGVDGTFRMLSVD</sequence>
<dbReference type="PANTHER" id="PTHR10174:SF222">
    <property type="entry name" value="GH10083P-RELATED"/>
    <property type="match status" value="1"/>
</dbReference>
<dbReference type="CDD" id="cd00170">
    <property type="entry name" value="SEC14"/>
    <property type="match status" value="1"/>
</dbReference>
<dbReference type="InterPro" id="IPR001251">
    <property type="entry name" value="CRAL-TRIO_dom"/>
</dbReference>
<dbReference type="InterPro" id="IPR036865">
    <property type="entry name" value="CRAL-TRIO_dom_sf"/>
</dbReference>
<dbReference type="GO" id="GO:0016020">
    <property type="term" value="C:membrane"/>
    <property type="evidence" value="ECO:0007669"/>
    <property type="project" value="TreeGrafter"/>
</dbReference>
<proteinExistence type="predicted"/>
<organism evidence="2 3">
    <name type="scientific">Nezara viridula</name>
    <name type="common">Southern green stink bug</name>
    <name type="synonym">Cimex viridulus</name>
    <dbReference type="NCBI Taxonomy" id="85310"/>
    <lineage>
        <taxon>Eukaryota</taxon>
        <taxon>Metazoa</taxon>
        <taxon>Ecdysozoa</taxon>
        <taxon>Arthropoda</taxon>
        <taxon>Hexapoda</taxon>
        <taxon>Insecta</taxon>
        <taxon>Pterygota</taxon>
        <taxon>Neoptera</taxon>
        <taxon>Paraneoptera</taxon>
        <taxon>Hemiptera</taxon>
        <taxon>Heteroptera</taxon>
        <taxon>Panheteroptera</taxon>
        <taxon>Pentatomomorpha</taxon>
        <taxon>Pentatomoidea</taxon>
        <taxon>Pentatomidae</taxon>
        <taxon>Pentatominae</taxon>
        <taxon>Nezara</taxon>
    </lineage>
</organism>
<dbReference type="AlphaFoldDB" id="A0A9P0HCJ6"/>
<accession>A0A9P0HCJ6</accession>
<dbReference type="SUPFAM" id="SSF46938">
    <property type="entry name" value="CRAL/TRIO N-terminal domain"/>
    <property type="match status" value="1"/>
</dbReference>
<evidence type="ECO:0000259" key="1">
    <source>
        <dbReference type="PROSITE" id="PS50191"/>
    </source>
</evidence>
<dbReference type="PROSITE" id="PS50191">
    <property type="entry name" value="CRAL_TRIO"/>
    <property type="match status" value="1"/>
</dbReference>
<gene>
    <name evidence="2" type="ORF">NEZAVI_LOCUS9160</name>
</gene>
<dbReference type="GO" id="GO:1902936">
    <property type="term" value="F:phosphatidylinositol bisphosphate binding"/>
    <property type="evidence" value="ECO:0007669"/>
    <property type="project" value="TreeGrafter"/>
</dbReference>
<dbReference type="InterPro" id="IPR036273">
    <property type="entry name" value="CRAL/TRIO_N_dom_sf"/>
</dbReference>
<dbReference type="Proteomes" id="UP001152798">
    <property type="component" value="Chromosome 4"/>
</dbReference>